<dbReference type="AlphaFoldDB" id="A0A3E0DL26"/>
<evidence type="ECO:0000256" key="1">
    <source>
        <dbReference type="SAM" id="Phobius"/>
    </source>
</evidence>
<keyword evidence="1" id="KW-0472">Membrane</keyword>
<feature type="transmembrane region" description="Helical" evidence="1">
    <location>
        <begin position="140"/>
        <end position="159"/>
    </location>
</feature>
<keyword evidence="3" id="KW-1185">Reference proteome</keyword>
<name>A0A3E0DL26_9BACT</name>
<dbReference type="RefSeq" id="WP_086543677.1">
    <property type="nucleotide sequence ID" value="NZ_MSSW01000086.1"/>
</dbReference>
<gene>
    <name evidence="2" type="ORF">C8N25_11895</name>
</gene>
<comment type="caution">
    <text evidence="2">The sequence shown here is derived from an EMBL/GenBank/DDBJ whole genome shotgun (WGS) entry which is preliminary data.</text>
</comment>
<proteinExistence type="predicted"/>
<keyword evidence="1" id="KW-1133">Transmembrane helix</keyword>
<dbReference type="InterPro" id="IPR007263">
    <property type="entry name" value="DCC1-like"/>
</dbReference>
<organism evidence="2 3">
    <name type="scientific">Algoriphagus antarcticus</name>
    <dbReference type="NCBI Taxonomy" id="238540"/>
    <lineage>
        <taxon>Bacteria</taxon>
        <taxon>Pseudomonadati</taxon>
        <taxon>Bacteroidota</taxon>
        <taxon>Cytophagia</taxon>
        <taxon>Cytophagales</taxon>
        <taxon>Cyclobacteriaceae</taxon>
        <taxon>Algoriphagus</taxon>
    </lineage>
</organism>
<dbReference type="Proteomes" id="UP000256405">
    <property type="component" value="Unassembled WGS sequence"/>
</dbReference>
<sequence>MFAKIQKTLSPPTQPLFVWDGECGFCKYWIIVWKSKTIDLTYNTFQEVAGQFPDIPLKEFKKASKLIETDGNVYNGPDSAYRTMWYFAKPQKHWHRWYQKSDFFQWLSDNGYNFIAKNRPMMMTLTLAFWGKNPLKRKPFWLLWLLAFLGVLAFLIYFLNYE</sequence>
<accession>A0A3E0DL26</accession>
<dbReference type="EMBL" id="QUNF01000018">
    <property type="protein sequence ID" value="REG83450.1"/>
    <property type="molecule type" value="Genomic_DNA"/>
</dbReference>
<evidence type="ECO:0000313" key="3">
    <source>
        <dbReference type="Proteomes" id="UP000256405"/>
    </source>
</evidence>
<reference evidence="2 3" key="1">
    <citation type="submission" date="2018-08" db="EMBL/GenBank/DDBJ databases">
        <title>Genomic Encyclopedia of Archaeal and Bacterial Type Strains, Phase II (KMG-II): from individual species to whole genera.</title>
        <authorList>
            <person name="Goeker M."/>
        </authorList>
    </citation>
    <scope>NUCLEOTIDE SEQUENCE [LARGE SCALE GENOMIC DNA]</scope>
    <source>
        <strain evidence="2 3">DSM 15986</strain>
    </source>
</reference>
<evidence type="ECO:0000313" key="2">
    <source>
        <dbReference type="EMBL" id="REG83450.1"/>
    </source>
</evidence>
<dbReference type="Pfam" id="PF04134">
    <property type="entry name" value="DCC1-like"/>
    <property type="match status" value="1"/>
</dbReference>
<dbReference type="OrthoDB" id="9785438at2"/>
<keyword evidence="1" id="KW-0812">Transmembrane</keyword>
<protein>
    <submittedName>
        <fullName evidence="2">Uncharacterized protein DUF393</fullName>
    </submittedName>
</protein>
<dbReference type="GO" id="GO:0015035">
    <property type="term" value="F:protein-disulfide reductase activity"/>
    <property type="evidence" value="ECO:0007669"/>
    <property type="project" value="InterPro"/>
</dbReference>